<evidence type="ECO:0000256" key="1">
    <source>
        <dbReference type="SAM" id="Coils"/>
    </source>
</evidence>
<dbReference type="Proteomes" id="UP001388673">
    <property type="component" value="Unassembled WGS sequence"/>
</dbReference>
<evidence type="ECO:0008006" key="4">
    <source>
        <dbReference type="Google" id="ProtNLM"/>
    </source>
</evidence>
<name>A0AAW0Z4H1_9TREE</name>
<dbReference type="EMBL" id="JBCAWK010000002">
    <property type="protein sequence ID" value="KAK8865876.1"/>
    <property type="molecule type" value="Genomic_DNA"/>
</dbReference>
<protein>
    <recommendedName>
        <fullName evidence="4">Las1-domain-containing protein</fullName>
    </recommendedName>
</protein>
<evidence type="ECO:0000313" key="3">
    <source>
        <dbReference type="Proteomes" id="UP001388673"/>
    </source>
</evidence>
<dbReference type="GO" id="GO:0090730">
    <property type="term" value="C:Las1 complex"/>
    <property type="evidence" value="ECO:0007669"/>
    <property type="project" value="InterPro"/>
</dbReference>
<dbReference type="GO" id="GO:0000470">
    <property type="term" value="P:maturation of LSU-rRNA"/>
    <property type="evidence" value="ECO:0007669"/>
    <property type="project" value="TreeGrafter"/>
</dbReference>
<gene>
    <name evidence="2" type="ORF">IAR55_001024</name>
</gene>
<feature type="coiled-coil region" evidence="1">
    <location>
        <begin position="440"/>
        <end position="467"/>
    </location>
</feature>
<keyword evidence="3" id="KW-1185">Reference proteome</keyword>
<accession>A0AAW0Z4H1</accession>
<dbReference type="GO" id="GO:0030687">
    <property type="term" value="C:preribosome, large subunit precursor"/>
    <property type="evidence" value="ECO:0007669"/>
    <property type="project" value="TreeGrafter"/>
</dbReference>
<dbReference type="RefSeq" id="XP_066805355.1">
    <property type="nucleotide sequence ID" value="XM_066944154.1"/>
</dbReference>
<dbReference type="AlphaFoldDB" id="A0AAW0Z4H1"/>
<dbReference type="GeneID" id="92178283"/>
<keyword evidence="1" id="KW-0175">Coiled coil</keyword>
<sequence>MKTPRRVPWSSHAELAELYDFLFSPSANRESRRRGLARMSIYISSPSCPSFIHLLHSLVAVELLPYPPRDAEEAQRTRMMMGMAIVRFVNGMVDPLQTGPYARPISHLAATLGLSPSLISLRHRATHEDLPPLPLLHMALAQSISYLHHNSFLPLLSATTSFSDDSDDLINGAISERKLAQRRKVEGLVKGWKKVMKLRLREREVREEDESAREMRRIRKDLQDEDGEVLVRVMGEVGGLVPIAVRKRSIAKSSSPPTPSVKIWEPLLVHLSSTSHPDLSLALSSHIIDILLNPSVNHGEDTLGLGFGAVERPPITDPGSEMEQTEARQSYRWGLGVWLLHIWGVSGGQDSLGLRRTEKMGLYRRLLGGLLHLHEDQVLRRLHTSLVQIDPALTQIADLVAILPSPSPEEGHGGEEEVELKGLEMDVDTIPADTNGGVGIDGEDHALKKMEERLAAFENKLAASKSTLSQSTQQERPLSLSEQPLIPGWRRLTPQEWTPRPIGCAM</sequence>
<dbReference type="InterPro" id="IPR007174">
    <property type="entry name" value="Las1"/>
</dbReference>
<dbReference type="KEGG" id="kne:92178283"/>
<comment type="caution">
    <text evidence="2">The sequence shown here is derived from an EMBL/GenBank/DDBJ whole genome shotgun (WGS) entry which is preliminary data.</text>
</comment>
<proteinExistence type="predicted"/>
<reference evidence="2 3" key="1">
    <citation type="journal article" date="2024" name="bioRxiv">
        <title>Comparative genomics of Cryptococcus and Kwoniella reveals pathogenesis evolution and contrasting karyotype dynamics via intercentromeric recombination or chromosome fusion.</title>
        <authorList>
            <person name="Coelho M.A."/>
            <person name="David-Palma M."/>
            <person name="Shea T."/>
            <person name="Bowers K."/>
            <person name="McGinley-Smith S."/>
            <person name="Mohammad A.W."/>
            <person name="Gnirke A."/>
            <person name="Yurkov A.M."/>
            <person name="Nowrousian M."/>
            <person name="Sun S."/>
            <person name="Cuomo C.A."/>
            <person name="Heitman J."/>
        </authorList>
    </citation>
    <scope>NUCLEOTIDE SEQUENCE [LARGE SCALE GENOMIC DNA]</scope>
    <source>
        <strain evidence="2 3">CBS 13917</strain>
    </source>
</reference>
<dbReference type="GO" id="GO:0000460">
    <property type="term" value="P:maturation of 5.8S rRNA"/>
    <property type="evidence" value="ECO:0007669"/>
    <property type="project" value="TreeGrafter"/>
</dbReference>
<evidence type="ECO:0000313" key="2">
    <source>
        <dbReference type="EMBL" id="KAK8865876.1"/>
    </source>
</evidence>
<dbReference type="PANTHER" id="PTHR15002:SF0">
    <property type="entry name" value="RIBOSOMAL BIOGENESIS PROTEIN LAS1L"/>
    <property type="match status" value="1"/>
</dbReference>
<organism evidence="2 3">
    <name type="scientific">Kwoniella newhampshirensis</name>
    <dbReference type="NCBI Taxonomy" id="1651941"/>
    <lineage>
        <taxon>Eukaryota</taxon>
        <taxon>Fungi</taxon>
        <taxon>Dikarya</taxon>
        <taxon>Basidiomycota</taxon>
        <taxon>Agaricomycotina</taxon>
        <taxon>Tremellomycetes</taxon>
        <taxon>Tremellales</taxon>
        <taxon>Cryptococcaceae</taxon>
        <taxon>Kwoniella</taxon>
    </lineage>
</organism>
<dbReference type="PANTHER" id="PTHR15002">
    <property type="entry name" value="RIBOSOMAL BIOGENESIS PROTEIN LAS1L"/>
    <property type="match status" value="1"/>
</dbReference>
<dbReference type="Pfam" id="PF04031">
    <property type="entry name" value="Las1"/>
    <property type="match status" value="1"/>
</dbReference>
<dbReference type="GO" id="GO:0004519">
    <property type="term" value="F:endonuclease activity"/>
    <property type="evidence" value="ECO:0007669"/>
    <property type="project" value="InterPro"/>
</dbReference>